<organism evidence="1 2">
    <name type="scientific">Mytilus edulis</name>
    <name type="common">Blue mussel</name>
    <dbReference type="NCBI Taxonomy" id="6550"/>
    <lineage>
        <taxon>Eukaryota</taxon>
        <taxon>Metazoa</taxon>
        <taxon>Spiralia</taxon>
        <taxon>Lophotrochozoa</taxon>
        <taxon>Mollusca</taxon>
        <taxon>Bivalvia</taxon>
        <taxon>Autobranchia</taxon>
        <taxon>Pteriomorphia</taxon>
        <taxon>Mytilida</taxon>
        <taxon>Mytiloidea</taxon>
        <taxon>Mytilidae</taxon>
        <taxon>Mytilinae</taxon>
        <taxon>Mytilus</taxon>
    </lineage>
</organism>
<accession>A0A8S3RBK5</accession>
<protein>
    <submittedName>
        <fullName evidence="1">Uncharacterized protein</fullName>
    </submittedName>
</protein>
<dbReference type="AlphaFoldDB" id="A0A8S3RBK5"/>
<sequence>MFVTTRASDYVIKFLQKNSCVTLTAPAGVGYKSIKTKKFNLLSPFVSCECNLISDKLCLTAIEKKQIANMYIGTKSKSLNEIANRCEFFPLLCCLYHKEKDADVNEFFRNPFGVYKDELDDLSKHGDVGKHKICSLALCVLFNNQLLEKWFQGKVTNEQRRILEDTCEACSLSRSTSKAELNEALTL</sequence>
<name>A0A8S3RBK5_MYTED</name>
<evidence type="ECO:0000313" key="1">
    <source>
        <dbReference type="EMBL" id="CAG2205266.1"/>
    </source>
</evidence>
<proteinExistence type="predicted"/>
<keyword evidence="2" id="KW-1185">Reference proteome</keyword>
<reference evidence="1" key="1">
    <citation type="submission" date="2021-03" db="EMBL/GenBank/DDBJ databases">
        <authorList>
            <person name="Bekaert M."/>
        </authorList>
    </citation>
    <scope>NUCLEOTIDE SEQUENCE</scope>
</reference>
<evidence type="ECO:0000313" key="2">
    <source>
        <dbReference type="Proteomes" id="UP000683360"/>
    </source>
</evidence>
<dbReference type="OrthoDB" id="6126023at2759"/>
<dbReference type="EMBL" id="CAJPWZ010001019">
    <property type="protein sequence ID" value="CAG2205266.1"/>
    <property type="molecule type" value="Genomic_DNA"/>
</dbReference>
<gene>
    <name evidence="1" type="ORF">MEDL_19667</name>
</gene>
<dbReference type="Proteomes" id="UP000683360">
    <property type="component" value="Unassembled WGS sequence"/>
</dbReference>
<comment type="caution">
    <text evidence="1">The sequence shown here is derived from an EMBL/GenBank/DDBJ whole genome shotgun (WGS) entry which is preliminary data.</text>
</comment>